<evidence type="ECO:0000256" key="1">
    <source>
        <dbReference type="SAM" id="MobiDB-lite"/>
    </source>
</evidence>
<keyword evidence="3" id="KW-1185">Reference proteome</keyword>
<feature type="compositionally biased region" description="Low complexity" evidence="1">
    <location>
        <begin position="78"/>
        <end position="93"/>
    </location>
</feature>
<feature type="region of interest" description="Disordered" evidence="1">
    <location>
        <begin position="70"/>
        <end position="109"/>
    </location>
</feature>
<dbReference type="EMBL" id="LUCM01003200">
    <property type="protein sequence ID" value="KAA0196198.1"/>
    <property type="molecule type" value="Genomic_DNA"/>
</dbReference>
<dbReference type="Proteomes" id="UP000728185">
    <property type="component" value="Unassembled WGS sequence"/>
</dbReference>
<comment type="caution">
    <text evidence="2">The sequence shown here is derived from an EMBL/GenBank/DDBJ whole genome shotgun (WGS) entry which is preliminary data.</text>
</comment>
<reference evidence="2" key="1">
    <citation type="submission" date="2019-05" db="EMBL/GenBank/DDBJ databases">
        <title>Annotation for the trematode Fasciolopsis buski.</title>
        <authorList>
            <person name="Choi Y.-J."/>
        </authorList>
    </citation>
    <scope>NUCLEOTIDE SEQUENCE</scope>
    <source>
        <strain evidence="2">HT</strain>
        <tissue evidence="2">Whole worm</tissue>
    </source>
</reference>
<proteinExistence type="predicted"/>
<evidence type="ECO:0000313" key="3">
    <source>
        <dbReference type="Proteomes" id="UP000728185"/>
    </source>
</evidence>
<sequence length="147" mass="17208">MIRSLGLLYNYGCLTRPSFGVTNLQRLCSSARTAMTKPQGKQIPVQKDNRTFEEQRQDLVKNLEKNCGKECESKKGTQQQQQQQQQQQNQGQQIKATEENHQKQLSTGEWSKELKSWVNEVNKLWNHSWNRAWRNMFSLVVSRDRPA</sequence>
<organism evidence="2 3">
    <name type="scientific">Fasciolopsis buskii</name>
    <dbReference type="NCBI Taxonomy" id="27845"/>
    <lineage>
        <taxon>Eukaryota</taxon>
        <taxon>Metazoa</taxon>
        <taxon>Spiralia</taxon>
        <taxon>Lophotrochozoa</taxon>
        <taxon>Platyhelminthes</taxon>
        <taxon>Trematoda</taxon>
        <taxon>Digenea</taxon>
        <taxon>Plagiorchiida</taxon>
        <taxon>Echinostomata</taxon>
        <taxon>Echinostomatoidea</taxon>
        <taxon>Fasciolidae</taxon>
        <taxon>Fasciolopsis</taxon>
    </lineage>
</organism>
<gene>
    <name evidence="2" type="ORF">FBUS_09257</name>
</gene>
<name>A0A8E0RYA7_9TREM</name>
<dbReference type="AlphaFoldDB" id="A0A8E0RYA7"/>
<accession>A0A8E0RYA7</accession>
<evidence type="ECO:0000313" key="2">
    <source>
        <dbReference type="EMBL" id="KAA0196198.1"/>
    </source>
</evidence>
<protein>
    <submittedName>
        <fullName evidence="2">Uncharacterized protein</fullName>
    </submittedName>
</protein>